<name>A0ABV5B5Q8_9BACL</name>
<evidence type="ECO:0000313" key="3">
    <source>
        <dbReference type="Proteomes" id="UP001580407"/>
    </source>
</evidence>
<protein>
    <submittedName>
        <fullName evidence="2">Dihydrofolate reductase family protein</fullName>
    </submittedName>
</protein>
<dbReference type="SUPFAM" id="SSF53597">
    <property type="entry name" value="Dihydrofolate reductase-like"/>
    <property type="match status" value="1"/>
</dbReference>
<reference evidence="2 3" key="1">
    <citation type="submission" date="2024-09" db="EMBL/GenBank/DDBJ databases">
        <authorList>
            <person name="Ruan L."/>
        </authorList>
    </citation>
    <scope>NUCLEOTIDE SEQUENCE [LARGE SCALE GENOMIC DNA]</scope>
    <source>
        <strain evidence="2 3">D33</strain>
    </source>
</reference>
<accession>A0ABV5B5Q8</accession>
<dbReference type="PANTHER" id="PTHR38011">
    <property type="entry name" value="DIHYDROFOLATE REDUCTASE FAMILY PROTEIN (AFU_ORTHOLOGUE AFUA_8G06820)"/>
    <property type="match status" value="1"/>
</dbReference>
<dbReference type="InterPro" id="IPR024072">
    <property type="entry name" value="DHFR-like_dom_sf"/>
</dbReference>
<dbReference type="Pfam" id="PF01872">
    <property type="entry name" value="RibD_C"/>
    <property type="match status" value="1"/>
</dbReference>
<dbReference type="Gene3D" id="3.40.430.10">
    <property type="entry name" value="Dihydrofolate Reductase, subunit A"/>
    <property type="match status" value="1"/>
</dbReference>
<keyword evidence="3" id="KW-1185">Reference proteome</keyword>
<feature type="domain" description="Bacterial bifunctional deaminase-reductase C-terminal" evidence="1">
    <location>
        <begin position="4"/>
        <end position="180"/>
    </location>
</feature>
<dbReference type="Proteomes" id="UP001580407">
    <property type="component" value="Unassembled WGS sequence"/>
</dbReference>
<dbReference type="EMBL" id="JBHILM010000008">
    <property type="protein sequence ID" value="MFB5680993.1"/>
    <property type="molecule type" value="Genomic_DNA"/>
</dbReference>
<dbReference type="PANTHER" id="PTHR38011:SF11">
    <property type="entry name" value="2,5-DIAMINO-6-RIBOSYLAMINO-4(3H)-PYRIMIDINONE 5'-PHOSPHATE REDUCTASE"/>
    <property type="match status" value="1"/>
</dbReference>
<dbReference type="RefSeq" id="WP_375524790.1">
    <property type="nucleotide sequence ID" value="NZ_JBHILM010000008.1"/>
</dbReference>
<evidence type="ECO:0000259" key="1">
    <source>
        <dbReference type="Pfam" id="PF01872"/>
    </source>
</evidence>
<proteinExistence type="predicted"/>
<organism evidence="2 3">
    <name type="scientific">Paenibacillus terreus</name>
    <dbReference type="NCBI Taxonomy" id="1387834"/>
    <lineage>
        <taxon>Bacteria</taxon>
        <taxon>Bacillati</taxon>
        <taxon>Bacillota</taxon>
        <taxon>Bacilli</taxon>
        <taxon>Bacillales</taxon>
        <taxon>Paenibacillaceae</taxon>
        <taxon>Paenibacillus</taxon>
    </lineage>
</organism>
<dbReference type="InterPro" id="IPR050765">
    <property type="entry name" value="Riboflavin_Biosynth_HTPR"/>
</dbReference>
<gene>
    <name evidence="2" type="ORF">ACE3NQ_08730</name>
</gene>
<evidence type="ECO:0000313" key="2">
    <source>
        <dbReference type="EMBL" id="MFB5680993.1"/>
    </source>
</evidence>
<sequence>MGEIIITMQMSLDGVVSQEDRWMLLSDEILEDYLKYYKTVDALVVGGNTYEGLAQYWPNAESSSDSPIERAVAKSLNDHRKFVFTRSENDLTWRNSEPVTVTDDDSFVREMEKLKNKFGKISVESGVKTWQRCIQHRLFDELWVLVHPVIAAEGDKLFALANAQQPLKLVKSKTYQNGVLGLHYQKG</sequence>
<comment type="caution">
    <text evidence="2">The sequence shown here is derived from an EMBL/GenBank/DDBJ whole genome shotgun (WGS) entry which is preliminary data.</text>
</comment>
<dbReference type="InterPro" id="IPR002734">
    <property type="entry name" value="RibDG_C"/>
</dbReference>